<dbReference type="EMBL" id="CM037618">
    <property type="protein sequence ID" value="KAH8000377.1"/>
    <property type="molecule type" value="Genomic_DNA"/>
</dbReference>
<protein>
    <submittedName>
        <fullName evidence="1">Adenosine receptor A3</fullName>
    </submittedName>
</protein>
<dbReference type="Proteomes" id="UP000827872">
    <property type="component" value="Linkage Group LG05"/>
</dbReference>
<comment type="caution">
    <text evidence="1">The sequence shown here is derived from an EMBL/GenBank/DDBJ whole genome shotgun (WGS) entry which is preliminary data.</text>
</comment>
<evidence type="ECO:0000313" key="1">
    <source>
        <dbReference type="EMBL" id="KAH8000377.1"/>
    </source>
</evidence>
<keyword evidence="2" id="KW-1185">Reference proteome</keyword>
<keyword evidence="1" id="KW-0675">Receptor</keyword>
<reference evidence="1" key="1">
    <citation type="submission" date="2021-08" db="EMBL/GenBank/DDBJ databases">
        <title>The first chromosome-level gecko genome reveals the dynamic sex chromosomes of Neotropical dwarf geckos (Sphaerodactylidae: Sphaerodactylus).</title>
        <authorList>
            <person name="Pinto B.J."/>
            <person name="Keating S.E."/>
            <person name="Gamble T."/>
        </authorList>
    </citation>
    <scope>NUCLEOTIDE SEQUENCE</scope>
    <source>
        <strain evidence="1">TG3544</strain>
    </source>
</reference>
<sequence length="155" mass="17329">MTNSNLSNDPLLIVYITIEALIGLMATLGNVLVIWVVRLIPANQNTTFYFIVSLALADIAVGILVVPLAIVVSLGLKMHFYACLLICTLLMVFSHASIMSLMAIAVDRYLRVKVPTQINKFRKTYILIFKTFILHMKREPDAENSSIDQLSEDTL</sequence>
<accession>A0ACB8F5Q8</accession>
<proteinExistence type="predicted"/>
<gene>
    <name evidence="1" type="primary">ADORA3</name>
    <name evidence="1" type="ORF">K3G42_024797</name>
</gene>
<evidence type="ECO:0000313" key="2">
    <source>
        <dbReference type="Proteomes" id="UP000827872"/>
    </source>
</evidence>
<name>A0ACB8F5Q8_9SAUR</name>
<organism evidence="1 2">
    <name type="scientific">Sphaerodactylus townsendi</name>
    <dbReference type="NCBI Taxonomy" id="933632"/>
    <lineage>
        <taxon>Eukaryota</taxon>
        <taxon>Metazoa</taxon>
        <taxon>Chordata</taxon>
        <taxon>Craniata</taxon>
        <taxon>Vertebrata</taxon>
        <taxon>Euteleostomi</taxon>
        <taxon>Lepidosauria</taxon>
        <taxon>Squamata</taxon>
        <taxon>Bifurcata</taxon>
        <taxon>Gekkota</taxon>
        <taxon>Sphaerodactylidae</taxon>
        <taxon>Sphaerodactylus</taxon>
    </lineage>
</organism>